<evidence type="ECO:0000313" key="1">
    <source>
        <dbReference type="EMBL" id="GAA2566541.1"/>
    </source>
</evidence>
<keyword evidence="2" id="KW-1185">Reference proteome</keyword>
<organism evidence="1 2">
    <name type="scientific">Microbacterium binotii</name>
    <dbReference type="NCBI Taxonomy" id="462710"/>
    <lineage>
        <taxon>Bacteria</taxon>
        <taxon>Bacillati</taxon>
        <taxon>Actinomycetota</taxon>
        <taxon>Actinomycetes</taxon>
        <taxon>Micrococcales</taxon>
        <taxon>Microbacteriaceae</taxon>
        <taxon>Microbacterium</taxon>
    </lineage>
</organism>
<protein>
    <submittedName>
        <fullName evidence="1">Uncharacterized protein</fullName>
    </submittedName>
</protein>
<proteinExistence type="predicted"/>
<name>A0ABN3P6Q0_9MICO</name>
<evidence type="ECO:0000313" key="2">
    <source>
        <dbReference type="Proteomes" id="UP001500274"/>
    </source>
</evidence>
<reference evidence="1 2" key="1">
    <citation type="journal article" date="2019" name="Int. J. Syst. Evol. Microbiol.">
        <title>The Global Catalogue of Microorganisms (GCM) 10K type strain sequencing project: providing services to taxonomists for standard genome sequencing and annotation.</title>
        <authorList>
            <consortium name="The Broad Institute Genomics Platform"/>
            <consortium name="The Broad Institute Genome Sequencing Center for Infectious Disease"/>
            <person name="Wu L."/>
            <person name="Ma J."/>
        </authorList>
    </citation>
    <scope>NUCLEOTIDE SEQUENCE [LARGE SCALE GENOMIC DNA]</scope>
    <source>
        <strain evidence="1 2">JCM 16365</strain>
    </source>
</reference>
<sequence>MSHTHTAYAVCHQVRFVCMARKYHIRPWSLGDVRVTQAQASVPTQERARRLIACQP</sequence>
<comment type="caution">
    <text evidence="1">The sequence shown here is derived from an EMBL/GenBank/DDBJ whole genome shotgun (WGS) entry which is preliminary data.</text>
</comment>
<dbReference type="EMBL" id="BAAARI010000001">
    <property type="protein sequence ID" value="GAA2566541.1"/>
    <property type="molecule type" value="Genomic_DNA"/>
</dbReference>
<accession>A0ABN3P6Q0</accession>
<gene>
    <name evidence="1" type="ORF">GCM10009862_01420</name>
</gene>
<dbReference type="Proteomes" id="UP001500274">
    <property type="component" value="Unassembled WGS sequence"/>
</dbReference>